<dbReference type="InterPro" id="IPR002018">
    <property type="entry name" value="CarbesteraseB"/>
</dbReference>
<dbReference type="SUPFAM" id="SSF53474">
    <property type="entry name" value="alpha/beta-Hydrolases"/>
    <property type="match status" value="1"/>
</dbReference>
<dbReference type="InterPro" id="IPR050654">
    <property type="entry name" value="AChE-related_enzymes"/>
</dbReference>
<dbReference type="Proteomes" id="UP000253779">
    <property type="component" value="Chromosome"/>
</dbReference>
<organism evidence="6 7">
    <name type="scientific">Streptomyces cavourensis</name>
    <dbReference type="NCBI Taxonomy" id="67258"/>
    <lineage>
        <taxon>Bacteria</taxon>
        <taxon>Bacillati</taxon>
        <taxon>Actinomycetota</taxon>
        <taxon>Actinomycetes</taxon>
        <taxon>Kitasatosporales</taxon>
        <taxon>Streptomycetaceae</taxon>
        <taxon>Streptomyces</taxon>
    </lineage>
</organism>
<protein>
    <recommendedName>
        <fullName evidence="3">Carboxylic ester hydrolase</fullName>
        <ecNumber evidence="3">3.1.1.-</ecNumber>
    </recommendedName>
</protein>
<evidence type="ECO:0000313" key="7">
    <source>
        <dbReference type="Proteomes" id="UP000253779"/>
    </source>
</evidence>
<evidence type="ECO:0000256" key="4">
    <source>
        <dbReference type="SAM" id="MobiDB-lite"/>
    </source>
</evidence>
<feature type="compositionally biased region" description="Basic and acidic residues" evidence="4">
    <location>
        <begin position="482"/>
        <end position="493"/>
    </location>
</feature>
<dbReference type="GO" id="GO:0052689">
    <property type="term" value="F:carboxylic ester hydrolase activity"/>
    <property type="evidence" value="ECO:0007669"/>
    <property type="project" value="TreeGrafter"/>
</dbReference>
<accession>A0AAD0VGP9</accession>
<dbReference type="Gene3D" id="3.40.50.1820">
    <property type="entry name" value="alpha/beta hydrolase"/>
    <property type="match status" value="1"/>
</dbReference>
<reference evidence="6 7" key="1">
    <citation type="submission" date="2018-07" db="EMBL/GenBank/DDBJ databases">
        <title>Complete genome sequence of soil actinomycete Streptomyces cavourensis tj430.</title>
        <authorList>
            <person name="Wang P."/>
            <person name="Huang Y."/>
        </authorList>
    </citation>
    <scope>NUCLEOTIDE SEQUENCE [LARGE SCALE GENOMIC DNA]</scope>
    <source>
        <strain evidence="6 7">TJ430</strain>
    </source>
</reference>
<sequence length="493" mass="52076">MSDIVEATARTAQGTVRGAVERSVAVFRGIPYAAAPVGARRFRGPEPPEPWEGVREALAFGPTAPKRPYAPPLDRLLPDPEVPGDEWLNLNVWTPSTDAAGLPVLVWIHGGSLLHGSSAVPVYDGWAFARDGVVLVSVNYRLGIEGFGLFPDAPANRGLLDQLAALEWVRENIAAFGGDPDRVTVAGESAGAVSVAALLATDRAAGLFRRAVLQSGAPAALAPEAARGTTALIAKRLGVPATAAALAAVEPEALLAAQTGVTSGGNPLTGRNSFQLVVDGKLLDRDPAEALRTGAASGVDLLMGTNTEEYRLWFVPSGLTERIGRLKLRLALLKFGVPNATARIYRANRPDATPGDLLGALATDLLLRAPLNRLADARVGAEGATYVYEFGWPTPVQRLGACHALELGFVFDTLAHPDTRALTGPDAPQELADAMHRAWVDFATTGDPGWPSWDARRPVRFFGAEGTESADGTDGPAVVLAPRDDELRSWKRD</sequence>
<dbReference type="AlphaFoldDB" id="A0AAD0VGP9"/>
<dbReference type="PANTHER" id="PTHR43918">
    <property type="entry name" value="ACETYLCHOLINESTERASE"/>
    <property type="match status" value="1"/>
</dbReference>
<dbReference type="PROSITE" id="PS00122">
    <property type="entry name" value="CARBOXYLESTERASE_B_1"/>
    <property type="match status" value="1"/>
</dbReference>
<proteinExistence type="inferred from homology"/>
<name>A0AAD0VGP9_9ACTN</name>
<dbReference type="PANTHER" id="PTHR43918:SF4">
    <property type="entry name" value="CARBOXYLIC ESTER HYDROLASE"/>
    <property type="match status" value="1"/>
</dbReference>
<dbReference type="RefSeq" id="WP_114932859.1">
    <property type="nucleotide sequence ID" value="NZ_CP030930.1"/>
</dbReference>
<evidence type="ECO:0000256" key="2">
    <source>
        <dbReference type="ARBA" id="ARBA00022801"/>
    </source>
</evidence>
<evidence type="ECO:0000256" key="1">
    <source>
        <dbReference type="ARBA" id="ARBA00005964"/>
    </source>
</evidence>
<keyword evidence="2 3" id="KW-0378">Hydrolase</keyword>
<dbReference type="InterPro" id="IPR029058">
    <property type="entry name" value="AB_hydrolase_fold"/>
</dbReference>
<feature type="domain" description="Carboxylesterase type B" evidence="5">
    <location>
        <begin position="8"/>
        <end position="449"/>
    </location>
</feature>
<comment type="similarity">
    <text evidence="1 3">Belongs to the type-B carboxylesterase/lipase family.</text>
</comment>
<dbReference type="EMBL" id="CP030930">
    <property type="protein sequence ID" value="AXI74090.1"/>
    <property type="molecule type" value="Genomic_DNA"/>
</dbReference>
<gene>
    <name evidence="6" type="ORF">DTW94_24580</name>
</gene>
<dbReference type="Pfam" id="PF00135">
    <property type="entry name" value="COesterase"/>
    <property type="match status" value="1"/>
</dbReference>
<evidence type="ECO:0000313" key="6">
    <source>
        <dbReference type="EMBL" id="AXI74090.1"/>
    </source>
</evidence>
<feature type="region of interest" description="Disordered" evidence="4">
    <location>
        <begin position="464"/>
        <end position="493"/>
    </location>
</feature>
<dbReference type="InterPro" id="IPR019826">
    <property type="entry name" value="Carboxylesterase_B_AS"/>
</dbReference>
<evidence type="ECO:0000259" key="5">
    <source>
        <dbReference type="Pfam" id="PF00135"/>
    </source>
</evidence>
<evidence type="ECO:0000256" key="3">
    <source>
        <dbReference type="RuleBase" id="RU361235"/>
    </source>
</evidence>
<dbReference type="EC" id="3.1.1.-" evidence="3"/>